<protein>
    <submittedName>
        <fullName evidence="7">Acetolactate synthase large subunit</fullName>
    </submittedName>
</protein>
<gene>
    <name evidence="7" type="ORF">GCM10023144_10400</name>
</gene>
<dbReference type="PROSITE" id="PS00187">
    <property type="entry name" value="TPP_ENZYMES"/>
    <property type="match status" value="1"/>
</dbReference>
<evidence type="ECO:0000313" key="7">
    <source>
        <dbReference type="EMBL" id="GAA4326662.1"/>
    </source>
</evidence>
<keyword evidence="8" id="KW-1185">Reference proteome</keyword>
<name>A0ABP8GLQ1_9BURK</name>
<dbReference type="PANTHER" id="PTHR18968">
    <property type="entry name" value="THIAMINE PYROPHOSPHATE ENZYMES"/>
    <property type="match status" value="1"/>
</dbReference>
<feature type="domain" description="Thiamine pyrophosphate enzyme TPP-binding" evidence="5">
    <location>
        <begin position="377"/>
        <end position="522"/>
    </location>
</feature>
<evidence type="ECO:0000259" key="5">
    <source>
        <dbReference type="Pfam" id="PF02775"/>
    </source>
</evidence>
<evidence type="ECO:0000256" key="3">
    <source>
        <dbReference type="RuleBase" id="RU362132"/>
    </source>
</evidence>
<keyword evidence="2 3" id="KW-0786">Thiamine pyrophosphate</keyword>
<dbReference type="InterPro" id="IPR029061">
    <property type="entry name" value="THDP-binding"/>
</dbReference>
<dbReference type="InterPro" id="IPR011766">
    <property type="entry name" value="TPP_enzyme_TPP-bd"/>
</dbReference>
<dbReference type="InterPro" id="IPR029035">
    <property type="entry name" value="DHS-like_NAD/FAD-binding_dom"/>
</dbReference>
<dbReference type="InterPro" id="IPR012001">
    <property type="entry name" value="Thiamin_PyroP_enz_TPP-bd_dom"/>
</dbReference>
<evidence type="ECO:0000259" key="4">
    <source>
        <dbReference type="Pfam" id="PF00205"/>
    </source>
</evidence>
<dbReference type="Gene3D" id="3.40.50.970">
    <property type="match status" value="2"/>
</dbReference>
<dbReference type="Pfam" id="PF02775">
    <property type="entry name" value="TPP_enzyme_C"/>
    <property type="match status" value="1"/>
</dbReference>
<dbReference type="Gene3D" id="3.40.50.1220">
    <property type="entry name" value="TPP-binding domain"/>
    <property type="match status" value="1"/>
</dbReference>
<evidence type="ECO:0000259" key="6">
    <source>
        <dbReference type="Pfam" id="PF02776"/>
    </source>
</evidence>
<dbReference type="Pfam" id="PF00205">
    <property type="entry name" value="TPP_enzyme_M"/>
    <property type="match status" value="1"/>
</dbReference>
<dbReference type="SUPFAM" id="SSF52518">
    <property type="entry name" value="Thiamin diphosphate-binding fold (THDP-binding)"/>
    <property type="match status" value="2"/>
</dbReference>
<evidence type="ECO:0000256" key="2">
    <source>
        <dbReference type="ARBA" id="ARBA00023052"/>
    </source>
</evidence>
<evidence type="ECO:0000256" key="1">
    <source>
        <dbReference type="ARBA" id="ARBA00007812"/>
    </source>
</evidence>
<dbReference type="SUPFAM" id="SSF52467">
    <property type="entry name" value="DHS-like NAD/FAD-binding domain"/>
    <property type="match status" value="1"/>
</dbReference>
<feature type="domain" description="Thiamine pyrophosphate enzyme N-terminal TPP-binding" evidence="6">
    <location>
        <begin position="7"/>
        <end position="103"/>
    </location>
</feature>
<feature type="domain" description="Thiamine pyrophosphate enzyme central" evidence="4">
    <location>
        <begin position="193"/>
        <end position="317"/>
    </location>
</feature>
<reference evidence="8" key="1">
    <citation type="journal article" date="2019" name="Int. J. Syst. Evol. Microbiol.">
        <title>The Global Catalogue of Microorganisms (GCM) 10K type strain sequencing project: providing services to taxonomists for standard genome sequencing and annotation.</title>
        <authorList>
            <consortium name="The Broad Institute Genomics Platform"/>
            <consortium name="The Broad Institute Genome Sequencing Center for Infectious Disease"/>
            <person name="Wu L."/>
            <person name="Ma J."/>
        </authorList>
    </citation>
    <scope>NUCLEOTIDE SEQUENCE [LARGE SCALE GENOMIC DNA]</scope>
    <source>
        <strain evidence="8">JCM 17666</strain>
    </source>
</reference>
<dbReference type="InterPro" id="IPR045229">
    <property type="entry name" value="TPP_enz"/>
</dbReference>
<evidence type="ECO:0000313" key="8">
    <source>
        <dbReference type="Proteomes" id="UP001501671"/>
    </source>
</evidence>
<proteinExistence type="inferred from homology"/>
<dbReference type="InterPro" id="IPR012000">
    <property type="entry name" value="Thiamin_PyroP_enz_cen_dom"/>
</dbReference>
<organism evidence="7 8">
    <name type="scientific">Pigmentiphaga soli</name>
    <dbReference type="NCBI Taxonomy" id="1007095"/>
    <lineage>
        <taxon>Bacteria</taxon>
        <taxon>Pseudomonadati</taxon>
        <taxon>Pseudomonadota</taxon>
        <taxon>Betaproteobacteria</taxon>
        <taxon>Burkholderiales</taxon>
        <taxon>Alcaligenaceae</taxon>
        <taxon>Pigmentiphaga</taxon>
    </lineage>
</organism>
<accession>A0ABP8GLQ1</accession>
<dbReference type="CDD" id="cd07035">
    <property type="entry name" value="TPP_PYR_POX_like"/>
    <property type="match status" value="1"/>
</dbReference>
<comment type="similarity">
    <text evidence="1 3">Belongs to the TPP enzyme family.</text>
</comment>
<sequence>MASRPVVAQILEALNEAGVDRIFGIAGGGPTADLISHASKAGIEFVLTQHETTAVIAAGVYGQLKGTVGVACSAIGPGVANLANGAAHAYLDRLPVLMLADRYSGGVHEVALRQQFDHLAFMKPITKAQIVLHEDTFMVGLRRAVRTALAERQGPVFIDIPGNVAGKQVGQQAYALKKADGHAPGATVNEADLRRAAQRLANSSAPLILAGLGALALPPGLLAKLAAALKAPVLTSPKAKGAIAANDPWCAGVFMGGKLEQALLDRADTIFFVGYDPVELLPRPWSMNTFVVSLDSVENTEQTFRSDIELSGGLADAAERLAQAAGRPKSGWAEHEVAAYKQHVIRAIDVDVAGMTPNAVILATREAVPEDTIMVTDVGANKLLVVELWEAYRPYDFLMSNGLATMGFCIPAAIGAKMAHPERPVVCLCGDAGFMMRLPDLLTVKKLGQHIVFVIFADDEHSLISSKQVVKGIPKGGMDFPRPDYQAMAATFGMHGVTVDNPEALKKAIAAALADRGQSTIIEARIDASGYARQFDVIREL</sequence>
<dbReference type="PANTHER" id="PTHR18968:SF129">
    <property type="entry name" value="ACETOLACTATE SYNTHASE"/>
    <property type="match status" value="1"/>
</dbReference>
<dbReference type="EMBL" id="BAABFO010000004">
    <property type="protein sequence ID" value="GAA4326662.1"/>
    <property type="molecule type" value="Genomic_DNA"/>
</dbReference>
<comment type="caution">
    <text evidence="7">The sequence shown here is derived from an EMBL/GenBank/DDBJ whole genome shotgun (WGS) entry which is preliminary data.</text>
</comment>
<dbReference type="Pfam" id="PF02776">
    <property type="entry name" value="TPP_enzyme_N"/>
    <property type="match status" value="1"/>
</dbReference>
<dbReference type="RefSeq" id="WP_345247043.1">
    <property type="nucleotide sequence ID" value="NZ_BAABFO010000004.1"/>
</dbReference>
<dbReference type="InterPro" id="IPR000399">
    <property type="entry name" value="TPP-bd_CS"/>
</dbReference>
<dbReference type="Proteomes" id="UP001501671">
    <property type="component" value="Unassembled WGS sequence"/>
</dbReference>